<dbReference type="EMBL" id="MH404157">
    <property type="protein sequence ID" value="AYH52615.1"/>
    <property type="molecule type" value="Genomic_DNA"/>
</dbReference>
<proteinExistence type="predicted"/>
<protein>
    <submittedName>
        <fullName evidence="3">ORF2</fullName>
    </submittedName>
</protein>
<dbReference type="EMBL" id="MH404161">
    <property type="protein sequence ID" value="AYH52627.1"/>
    <property type="molecule type" value="Genomic_DNA"/>
</dbReference>
<dbReference type="Proteomes" id="UP001231599">
    <property type="component" value="Segment"/>
</dbReference>
<reference evidence="3" key="1">
    <citation type="submission" date="2018-05" db="EMBL/GenBank/DDBJ databases">
        <title>Characterisation and genetic diversity of Dioscorea bacilliform viruses infecting Pacific yam germplasm collections.</title>
        <authorList>
            <person name="Sukal A.C."/>
            <person name="Kidanemariam D.B."/>
            <person name="Dale J.L."/>
            <person name="Harding R.M."/>
            <person name="James A.P."/>
        </authorList>
    </citation>
    <scope>NUCLEOTIDE SEQUENCE</scope>
    <source>
        <strain evidence="4">DBALV2-PNG07_DA</strain>
        <strain evidence="3">DBALV2-PNG20_DA</strain>
        <strain evidence="2">DBALV2-PNG22_DA</strain>
        <strain evidence="1">DBALV2-PNG51_DA</strain>
    </source>
</reference>
<evidence type="ECO:0000313" key="1">
    <source>
        <dbReference type="EMBL" id="AYH52615.1"/>
    </source>
</evidence>
<accession>A0A4Y1PHP7</accession>
<dbReference type="EMBL" id="MH404160">
    <property type="protein sequence ID" value="AYH52624.1"/>
    <property type="molecule type" value="Genomic_DNA"/>
</dbReference>
<dbReference type="EMBL" id="MH404164">
    <property type="protein sequence ID" value="AYH52636.1"/>
    <property type="molecule type" value="Genomic_DNA"/>
</dbReference>
<name>A0A4Y1PHP7_9VIRU</name>
<sequence length="132" mass="14712">MSIASSKGKVSYVEALTLTEDIEPPALGFGKPIEFKGSVSSYCGAIIKQNNTIIQLLVSLHEKVESIDERLKKIEKKELSITTDLTNDLVSKISQIKLGDKPIPKKGVLLVDKDPLIIIREEQEKLKLRKQQ</sequence>
<evidence type="ECO:0000313" key="2">
    <source>
        <dbReference type="EMBL" id="AYH52624.1"/>
    </source>
</evidence>
<organism evidence="3">
    <name type="scientific">Dioscorea bacilliform AL virus 2</name>
    <dbReference type="NCBI Taxonomy" id="2448908"/>
    <lineage>
        <taxon>Viruses</taxon>
        <taxon>Riboviria</taxon>
        <taxon>Pararnavirae</taxon>
        <taxon>Artverviricota</taxon>
        <taxon>Revtraviricetes</taxon>
        <taxon>Ortervirales</taxon>
        <taxon>Caulimoviridae</taxon>
        <taxon>Badnavirus</taxon>
        <taxon>Badnavirus betadioscoreae</taxon>
    </lineage>
</organism>
<evidence type="ECO:0000313" key="3">
    <source>
        <dbReference type="EMBL" id="AYH52627.1"/>
    </source>
</evidence>
<evidence type="ECO:0000313" key="4">
    <source>
        <dbReference type="EMBL" id="AYH52636.1"/>
    </source>
</evidence>